<dbReference type="EMBL" id="JAKELL010000009">
    <property type="protein sequence ID" value="KAH8996323.1"/>
    <property type="molecule type" value="Genomic_DNA"/>
</dbReference>
<evidence type="ECO:0000313" key="2">
    <source>
        <dbReference type="Proteomes" id="UP001201163"/>
    </source>
</evidence>
<feature type="non-terminal residue" evidence="1">
    <location>
        <position position="1"/>
    </location>
</feature>
<dbReference type="Proteomes" id="UP001201163">
    <property type="component" value="Unassembled WGS sequence"/>
</dbReference>
<evidence type="ECO:0000313" key="1">
    <source>
        <dbReference type="EMBL" id="KAH8996323.1"/>
    </source>
</evidence>
<gene>
    <name evidence="1" type="ORF">EDB92DRAFT_1843271</name>
</gene>
<reference evidence="1" key="1">
    <citation type="submission" date="2022-01" db="EMBL/GenBank/DDBJ databases">
        <title>Comparative genomics reveals a dynamic genome evolution in the ectomycorrhizal milk-cap (Lactarius) mushrooms.</title>
        <authorList>
            <consortium name="DOE Joint Genome Institute"/>
            <person name="Lebreton A."/>
            <person name="Tang N."/>
            <person name="Kuo A."/>
            <person name="LaButti K."/>
            <person name="Drula E."/>
            <person name="Barry K."/>
            <person name="Clum A."/>
            <person name="Lipzen A."/>
            <person name="Mousain D."/>
            <person name="Ng V."/>
            <person name="Wang R."/>
            <person name="Wang X."/>
            <person name="Dai Y."/>
            <person name="Henrissat B."/>
            <person name="Grigoriev I.V."/>
            <person name="Guerin-Laguette A."/>
            <person name="Yu F."/>
            <person name="Martin F.M."/>
        </authorList>
    </citation>
    <scope>NUCLEOTIDE SEQUENCE</scope>
    <source>
        <strain evidence="1">QP</strain>
    </source>
</reference>
<name>A0AAD4LRD0_9AGAM</name>
<sequence length="179" mass="19890">SASAPLSRIVDFLASCQDRGLISSQSLFRFDCPWRNQIPGCLNDLDTRWYLHGHEVSGHVVLSLHHLPRYLWGHGALPITYASVLGPHRFLRPRKQFLCRSLSQGRANCCALFFIPPHVHAGIRVSRAPPGPLASFIPGLDRTSHGGKTSAGNDSELNEMGTKVAPLLLLRVQKWFSDF</sequence>
<comment type="caution">
    <text evidence="1">The sequence shown here is derived from an EMBL/GenBank/DDBJ whole genome shotgun (WGS) entry which is preliminary data.</text>
</comment>
<keyword evidence="2" id="KW-1185">Reference proteome</keyword>
<proteinExistence type="predicted"/>
<accession>A0AAD4LRD0</accession>
<dbReference type="AlphaFoldDB" id="A0AAD4LRD0"/>
<protein>
    <submittedName>
        <fullName evidence="1">Uncharacterized protein</fullName>
    </submittedName>
</protein>
<organism evidence="1 2">
    <name type="scientific">Lactarius akahatsu</name>
    <dbReference type="NCBI Taxonomy" id="416441"/>
    <lineage>
        <taxon>Eukaryota</taxon>
        <taxon>Fungi</taxon>
        <taxon>Dikarya</taxon>
        <taxon>Basidiomycota</taxon>
        <taxon>Agaricomycotina</taxon>
        <taxon>Agaricomycetes</taxon>
        <taxon>Russulales</taxon>
        <taxon>Russulaceae</taxon>
        <taxon>Lactarius</taxon>
    </lineage>
</organism>